<feature type="domain" description="4Fe-4S ferredoxin-type" evidence="1">
    <location>
        <begin position="173"/>
        <end position="207"/>
    </location>
</feature>
<accession>A0ABT1RT05</accession>
<dbReference type="EMBL" id="JANFXK010000024">
    <property type="protein sequence ID" value="MCQ4638290.1"/>
    <property type="molecule type" value="Genomic_DNA"/>
</dbReference>
<reference evidence="2 3" key="1">
    <citation type="submission" date="2022-06" db="EMBL/GenBank/DDBJ databases">
        <title>Isolation of gut microbiota from human fecal samples.</title>
        <authorList>
            <person name="Pamer E.G."/>
            <person name="Barat B."/>
            <person name="Waligurski E."/>
            <person name="Medina S."/>
            <person name="Paddock L."/>
            <person name="Mostad J."/>
        </authorList>
    </citation>
    <scope>NUCLEOTIDE SEQUENCE [LARGE SCALE GENOMIC DNA]</scope>
    <source>
        <strain evidence="2 3">SL.3.17</strain>
    </source>
</reference>
<dbReference type="RefSeq" id="WP_256133485.1">
    <property type="nucleotide sequence ID" value="NZ_JANFXK010000024.1"/>
</dbReference>
<dbReference type="PROSITE" id="PS51379">
    <property type="entry name" value="4FE4S_FER_2"/>
    <property type="match status" value="1"/>
</dbReference>
<protein>
    <submittedName>
        <fullName evidence="2">Epoxyqueuosine reductase</fullName>
    </submittedName>
</protein>
<evidence type="ECO:0000313" key="3">
    <source>
        <dbReference type="Proteomes" id="UP001524502"/>
    </source>
</evidence>
<name>A0ABT1RT05_9FIRM</name>
<dbReference type="PANTHER" id="PTHR42827:SF1">
    <property type="entry name" value="IRON-SULFUR CLUSTER-BINDING PROTEIN"/>
    <property type="match status" value="1"/>
</dbReference>
<dbReference type="InterPro" id="IPR017896">
    <property type="entry name" value="4Fe4S_Fe-S-bd"/>
</dbReference>
<evidence type="ECO:0000313" key="2">
    <source>
        <dbReference type="EMBL" id="MCQ4638290.1"/>
    </source>
</evidence>
<dbReference type="PANTHER" id="PTHR42827">
    <property type="entry name" value="IRON-SULFUR CLUSTER-BINDING PROTEIN-RELATED"/>
    <property type="match status" value="1"/>
</dbReference>
<sequence length="258" mass="28220">MKKYLEKQIENFIRKYESKSQTKWGKPLVGFADADLTSLKSVISPAHATGQDVIERPTVILAYFVPFLKDMAQTNIEAGTASPQWALGYEETNAMFGELNQHIINLLKGEGYRAAVSPEAGAFDRELLISNWSQRHIAYAAGLGTFGLNNMLITKRGCCGRISTVVTDLPVTPDSPMKEELCIYKRSGKCGLCADRCPSGALTRNGYDREKCFQVCRENAAIYNSFGNSYASEPGQPAEDTGSEVCGKCVAGMPCAFL</sequence>
<evidence type="ECO:0000259" key="1">
    <source>
        <dbReference type="PROSITE" id="PS51379"/>
    </source>
</evidence>
<gene>
    <name evidence="2" type="ORF">NE619_16285</name>
</gene>
<dbReference type="Proteomes" id="UP001524502">
    <property type="component" value="Unassembled WGS sequence"/>
</dbReference>
<proteinExistence type="predicted"/>
<comment type="caution">
    <text evidence="2">The sequence shown here is derived from an EMBL/GenBank/DDBJ whole genome shotgun (WGS) entry which is preliminary data.</text>
</comment>
<organism evidence="2 3">
    <name type="scientific">Anaerovorax odorimutans</name>
    <dbReference type="NCBI Taxonomy" id="109327"/>
    <lineage>
        <taxon>Bacteria</taxon>
        <taxon>Bacillati</taxon>
        <taxon>Bacillota</taxon>
        <taxon>Clostridia</taxon>
        <taxon>Peptostreptococcales</taxon>
        <taxon>Anaerovoracaceae</taxon>
        <taxon>Anaerovorax</taxon>
    </lineage>
</organism>
<keyword evidence="3" id="KW-1185">Reference proteome</keyword>